<evidence type="ECO:0000313" key="1">
    <source>
        <dbReference type="EMBL" id="KAH7920858.1"/>
    </source>
</evidence>
<reference evidence="1" key="1">
    <citation type="journal article" date="2021" name="New Phytol.">
        <title>Evolutionary innovations through gain and loss of genes in the ectomycorrhizal Boletales.</title>
        <authorList>
            <person name="Wu G."/>
            <person name="Miyauchi S."/>
            <person name="Morin E."/>
            <person name="Kuo A."/>
            <person name="Drula E."/>
            <person name="Varga T."/>
            <person name="Kohler A."/>
            <person name="Feng B."/>
            <person name="Cao Y."/>
            <person name="Lipzen A."/>
            <person name="Daum C."/>
            <person name="Hundley H."/>
            <person name="Pangilinan J."/>
            <person name="Johnson J."/>
            <person name="Barry K."/>
            <person name="LaButti K."/>
            <person name="Ng V."/>
            <person name="Ahrendt S."/>
            <person name="Min B."/>
            <person name="Choi I.G."/>
            <person name="Park H."/>
            <person name="Plett J.M."/>
            <person name="Magnuson J."/>
            <person name="Spatafora J.W."/>
            <person name="Nagy L.G."/>
            <person name="Henrissat B."/>
            <person name="Grigoriev I.V."/>
            <person name="Yang Z.L."/>
            <person name="Xu J."/>
            <person name="Martin F.M."/>
        </authorList>
    </citation>
    <scope>NUCLEOTIDE SEQUENCE</scope>
    <source>
        <strain evidence="1">KUC20120723A-06</strain>
    </source>
</reference>
<proteinExistence type="predicted"/>
<gene>
    <name evidence="1" type="ORF">BV22DRAFT_1073245</name>
</gene>
<comment type="caution">
    <text evidence="1">The sequence shown here is derived from an EMBL/GenBank/DDBJ whole genome shotgun (WGS) entry which is preliminary data.</text>
</comment>
<accession>A0ACB8B7I6</accession>
<keyword evidence="2" id="KW-1185">Reference proteome</keyword>
<evidence type="ECO:0000313" key="2">
    <source>
        <dbReference type="Proteomes" id="UP000790709"/>
    </source>
</evidence>
<sequence length="509" mass="55998">MQSIASSTLAVITRPPEIIACLKLATFATDVFVIFDSHPRPDHPGGAALILNTSIAHTATRLASILPVDNRMLSEEDLQWQAQLLANFSAHIFVPKNPDTSPEGMTQAVVESSLEVLSLQAEVAELKRKSSALASDNQRLEKGAEQLEDALVEGQRKKNDLQHKIDLEAKFSQKGSNRPGIVNAVAGPSGLPYNHSGTLDSEAGQGPSDCWPCLPPPQHLMRAPHNRQQADDAAPAEPMQLDPIGADESAKLAFRLQCDFDREDSSLRLQMEQLAKTSQSLFQCGICFEEQPEDFVIRLEACGHPFCRPCARSYIAGKLDEHRFPILCPTCSAEKCQNDPGAVTGLLLQQIGITEHQFAVWLEMEMVRFSVLLHCRGCKRSAFVDRQDHDATLTLACPLPNCDYVWCKACQRSITTGGPEHSCDGSSELDHLMKQSGWKYCPSCRTPIQKAMGCNHMTCISPGCNTHFCYRCGEGIVRSALQKDIKSAISAHFQRCRLFEDVPDHGVPP</sequence>
<dbReference type="EMBL" id="MU266555">
    <property type="protein sequence ID" value="KAH7920858.1"/>
    <property type="molecule type" value="Genomic_DNA"/>
</dbReference>
<dbReference type="Proteomes" id="UP000790709">
    <property type="component" value="Unassembled WGS sequence"/>
</dbReference>
<organism evidence="1 2">
    <name type="scientific">Leucogyrophana mollusca</name>
    <dbReference type="NCBI Taxonomy" id="85980"/>
    <lineage>
        <taxon>Eukaryota</taxon>
        <taxon>Fungi</taxon>
        <taxon>Dikarya</taxon>
        <taxon>Basidiomycota</taxon>
        <taxon>Agaricomycotina</taxon>
        <taxon>Agaricomycetes</taxon>
        <taxon>Agaricomycetidae</taxon>
        <taxon>Boletales</taxon>
        <taxon>Boletales incertae sedis</taxon>
        <taxon>Leucogyrophana</taxon>
    </lineage>
</organism>
<name>A0ACB8B7I6_9AGAM</name>
<protein>
    <submittedName>
        <fullName evidence="1">Uncharacterized protein</fullName>
    </submittedName>
</protein>